<evidence type="ECO:0000313" key="1">
    <source>
        <dbReference type="EMBL" id="DAE27989.1"/>
    </source>
</evidence>
<reference evidence="1" key="1">
    <citation type="journal article" date="2021" name="Proc. Natl. Acad. Sci. U.S.A.">
        <title>A Catalog of Tens of Thousands of Viruses from Human Metagenomes Reveals Hidden Associations with Chronic Diseases.</title>
        <authorList>
            <person name="Tisza M.J."/>
            <person name="Buck C.B."/>
        </authorList>
    </citation>
    <scope>NUCLEOTIDE SEQUENCE</scope>
    <source>
        <strain evidence="1">Ctvxh7</strain>
    </source>
</reference>
<proteinExistence type="predicted"/>
<sequence length="107" mass="12387">MKYWQFVNWEPAPLESVLKSRVAVAIAAYENGDKNAIKEYYRQSATAETLKNPVVKIGGWAFSLREFCRVYWVKTRYYGIMELYAPNKSAIYAVLGRYHVLKIVEVG</sequence>
<protein>
    <submittedName>
        <fullName evidence="1">Uncharacterized protein</fullName>
    </submittedName>
</protein>
<accession>A0A8S5RAA5</accession>
<organism evidence="1">
    <name type="scientific">Siphoviridae sp. ctvxh7</name>
    <dbReference type="NCBI Taxonomy" id="2827283"/>
    <lineage>
        <taxon>Viruses</taxon>
        <taxon>Duplodnaviria</taxon>
        <taxon>Heunggongvirae</taxon>
        <taxon>Uroviricota</taxon>
        <taxon>Caudoviricetes</taxon>
    </lineage>
</organism>
<name>A0A8S5RAA5_9CAUD</name>
<dbReference type="EMBL" id="BK015847">
    <property type="protein sequence ID" value="DAE27989.1"/>
    <property type="molecule type" value="Genomic_DNA"/>
</dbReference>